<dbReference type="InterPro" id="IPR004472">
    <property type="entry name" value="DTB_synth_BioD"/>
</dbReference>
<comment type="subcellular location">
    <subcellularLocation>
        <location evidence="8">Cytoplasm</location>
    </subcellularLocation>
</comment>
<dbReference type="EC" id="6.3.3.3" evidence="8"/>
<dbReference type="PIRSF" id="PIRSF006755">
    <property type="entry name" value="DTB_synth"/>
    <property type="match status" value="1"/>
</dbReference>
<keyword evidence="7 8" id="KW-0460">Magnesium</keyword>
<feature type="binding site" evidence="8">
    <location>
        <position position="17"/>
    </location>
    <ligand>
        <name>Mg(2+)</name>
        <dbReference type="ChEBI" id="CHEBI:18420"/>
    </ligand>
</feature>
<evidence type="ECO:0000256" key="6">
    <source>
        <dbReference type="ARBA" id="ARBA00022840"/>
    </source>
</evidence>
<dbReference type="UniPathway" id="UPA00078">
    <property type="reaction ID" value="UER00161"/>
</dbReference>
<protein>
    <recommendedName>
        <fullName evidence="8">ATP-dependent dethiobiotin synthetase BioD</fullName>
        <ecNumber evidence="8">6.3.3.3</ecNumber>
    </recommendedName>
    <alternativeName>
        <fullName evidence="8">DTB synthetase</fullName>
        <shortName evidence="8">DTBS</shortName>
    </alternativeName>
    <alternativeName>
        <fullName evidence="8">Dethiobiotin synthase</fullName>
    </alternativeName>
</protein>
<dbReference type="SUPFAM" id="SSF52540">
    <property type="entry name" value="P-loop containing nucleoside triphosphate hydrolases"/>
    <property type="match status" value="1"/>
</dbReference>
<comment type="similarity">
    <text evidence="8">Belongs to the dethiobiotin synthetase family.</text>
</comment>
<feature type="binding site" evidence="8">
    <location>
        <position position="117"/>
    </location>
    <ligand>
        <name>Mg(2+)</name>
        <dbReference type="ChEBI" id="CHEBI:18420"/>
    </ligand>
</feature>
<dbReference type="Gene3D" id="3.40.50.300">
    <property type="entry name" value="P-loop containing nucleotide triphosphate hydrolases"/>
    <property type="match status" value="1"/>
</dbReference>
<dbReference type="CDD" id="cd03109">
    <property type="entry name" value="DTBS"/>
    <property type="match status" value="1"/>
</dbReference>
<sequence>MSECFFVTGTDTDCGKTSVSELVLELLARSGYNTIAMKPVAAGCEITAAGLRNVDALKLQSAATVKLPYEAVNPIALAPAIAPHIAAEQFGVDVRVQDLVEHWRVLREQQPDFLVTEGAGGWLVPLNSTESFPDFVQQTGQDVILVVGMKLGCLNHALLTVAAIEAAGLKLRGWVANQATATPMMAYKANLKTLKQRIQAPLLAEVPHLTCLGDRELWLQRTDLLERLGYIPRSPLERLQRA</sequence>
<feature type="binding site" evidence="8">
    <location>
        <position position="55"/>
    </location>
    <ligand>
        <name>ATP</name>
        <dbReference type="ChEBI" id="CHEBI:30616"/>
    </ligand>
</feature>
<name>A0A432VYD7_9GAMM</name>
<dbReference type="AlphaFoldDB" id="A0A432VYD7"/>
<comment type="caution">
    <text evidence="8">Lacks conserved residue(s) required for the propagation of feature annotation.</text>
</comment>
<feature type="binding site" evidence="8">
    <location>
        <position position="55"/>
    </location>
    <ligand>
        <name>Mg(2+)</name>
        <dbReference type="ChEBI" id="CHEBI:18420"/>
    </ligand>
</feature>
<keyword evidence="5 8" id="KW-0093">Biotin biosynthesis</keyword>
<dbReference type="GO" id="GO:0042803">
    <property type="term" value="F:protein homodimerization activity"/>
    <property type="evidence" value="ECO:0007669"/>
    <property type="project" value="UniProtKB-ARBA"/>
</dbReference>
<comment type="function">
    <text evidence="8">Catalyzes a mechanistically unusual reaction, the ATP-dependent insertion of CO2 between the N7 and N8 nitrogen atoms of 7,8-diaminopelargonic acid (DAPA, also called 7,8-diammoniononanoate) to form a ureido ring.</text>
</comment>
<dbReference type="InterPro" id="IPR027417">
    <property type="entry name" value="P-loop_NTPase"/>
</dbReference>
<gene>
    <name evidence="8 9" type="primary">bioD</name>
    <name evidence="9" type="ORF">CWE06_02245</name>
</gene>
<accession>A0A432VYD7</accession>
<dbReference type="Pfam" id="PF13500">
    <property type="entry name" value="AAA_26"/>
    <property type="match status" value="1"/>
</dbReference>
<comment type="subunit">
    <text evidence="8">Homodimer.</text>
</comment>
<evidence type="ECO:0000256" key="7">
    <source>
        <dbReference type="ARBA" id="ARBA00022842"/>
    </source>
</evidence>
<comment type="cofactor">
    <cofactor evidence="8">
        <name>Mg(2+)</name>
        <dbReference type="ChEBI" id="CHEBI:18420"/>
    </cofactor>
</comment>
<proteinExistence type="inferred from homology"/>
<evidence type="ECO:0000256" key="8">
    <source>
        <dbReference type="HAMAP-Rule" id="MF_00336"/>
    </source>
</evidence>
<evidence type="ECO:0000256" key="3">
    <source>
        <dbReference type="ARBA" id="ARBA00022723"/>
    </source>
</evidence>
<feature type="binding site" evidence="8">
    <location>
        <begin position="177"/>
        <end position="178"/>
    </location>
    <ligand>
        <name>ATP</name>
        <dbReference type="ChEBI" id="CHEBI:30616"/>
    </ligand>
</feature>
<dbReference type="Proteomes" id="UP000288212">
    <property type="component" value="Unassembled WGS sequence"/>
</dbReference>
<keyword evidence="3 8" id="KW-0479">Metal-binding</keyword>
<dbReference type="OrthoDB" id="9802097at2"/>
<dbReference type="RefSeq" id="WP_126790757.1">
    <property type="nucleotide sequence ID" value="NZ_PIPI01000001.1"/>
</dbReference>
<evidence type="ECO:0000256" key="1">
    <source>
        <dbReference type="ARBA" id="ARBA00022490"/>
    </source>
</evidence>
<dbReference type="GO" id="GO:0005524">
    <property type="term" value="F:ATP binding"/>
    <property type="evidence" value="ECO:0007669"/>
    <property type="project" value="UniProtKB-UniRule"/>
</dbReference>
<dbReference type="GO" id="GO:0005829">
    <property type="term" value="C:cytosol"/>
    <property type="evidence" value="ECO:0007669"/>
    <property type="project" value="TreeGrafter"/>
</dbReference>
<dbReference type="HAMAP" id="MF_00336">
    <property type="entry name" value="BioD"/>
    <property type="match status" value="1"/>
</dbReference>
<keyword evidence="2 8" id="KW-0436">Ligase</keyword>
<dbReference type="GO" id="GO:0004141">
    <property type="term" value="F:dethiobiotin synthase activity"/>
    <property type="evidence" value="ECO:0007669"/>
    <property type="project" value="UniProtKB-UniRule"/>
</dbReference>
<evidence type="ECO:0000256" key="5">
    <source>
        <dbReference type="ARBA" id="ARBA00022756"/>
    </source>
</evidence>
<reference evidence="9 10" key="1">
    <citation type="journal article" date="2011" name="Front. Microbiol.">
        <title>Genomic signatures of strain selection and enhancement in Bacillus atrophaeus var. globigii, a historical biowarfare simulant.</title>
        <authorList>
            <person name="Gibbons H.S."/>
            <person name="Broomall S.M."/>
            <person name="McNew L.A."/>
            <person name="Daligault H."/>
            <person name="Chapman C."/>
            <person name="Bruce D."/>
            <person name="Karavis M."/>
            <person name="Krepps M."/>
            <person name="McGregor P.A."/>
            <person name="Hong C."/>
            <person name="Park K.H."/>
            <person name="Akmal A."/>
            <person name="Feldman A."/>
            <person name="Lin J.S."/>
            <person name="Chang W.E."/>
            <person name="Higgs B.W."/>
            <person name="Demirev P."/>
            <person name="Lindquist J."/>
            <person name="Liem A."/>
            <person name="Fochler E."/>
            <person name="Read T.D."/>
            <person name="Tapia R."/>
            <person name="Johnson S."/>
            <person name="Bishop-Lilly K.A."/>
            <person name="Detter C."/>
            <person name="Han C."/>
            <person name="Sozhamannan S."/>
            <person name="Rosenzweig C.N."/>
            <person name="Skowronski E.W."/>
        </authorList>
    </citation>
    <scope>NUCLEOTIDE SEQUENCE [LARGE SCALE GENOMIC DNA]</scope>
    <source>
        <strain evidence="9 10">AK5</strain>
    </source>
</reference>
<feature type="active site" evidence="8">
    <location>
        <position position="38"/>
    </location>
</feature>
<keyword evidence="1 8" id="KW-0963">Cytoplasm</keyword>
<comment type="catalytic activity">
    <reaction evidence="8">
        <text>(7R,8S)-7,8-diammoniononanoate + CO2 + ATP = (4R,5S)-dethiobiotin + ADP + phosphate + 3 H(+)</text>
        <dbReference type="Rhea" id="RHEA:15805"/>
        <dbReference type="ChEBI" id="CHEBI:15378"/>
        <dbReference type="ChEBI" id="CHEBI:16526"/>
        <dbReference type="ChEBI" id="CHEBI:30616"/>
        <dbReference type="ChEBI" id="CHEBI:43474"/>
        <dbReference type="ChEBI" id="CHEBI:149469"/>
        <dbReference type="ChEBI" id="CHEBI:149473"/>
        <dbReference type="ChEBI" id="CHEBI:456216"/>
        <dbReference type="EC" id="6.3.3.3"/>
    </reaction>
</comment>
<evidence type="ECO:0000256" key="2">
    <source>
        <dbReference type="ARBA" id="ARBA00022598"/>
    </source>
</evidence>
<dbReference type="EMBL" id="PIPI01000001">
    <property type="protein sequence ID" value="RUO21694.1"/>
    <property type="molecule type" value="Genomic_DNA"/>
</dbReference>
<evidence type="ECO:0000313" key="10">
    <source>
        <dbReference type="Proteomes" id="UP000288212"/>
    </source>
</evidence>
<dbReference type="PANTHER" id="PTHR43210">
    <property type="entry name" value="DETHIOBIOTIN SYNTHETASE"/>
    <property type="match status" value="1"/>
</dbReference>
<organism evidence="9 10">
    <name type="scientific">Aliidiomarina haloalkalitolerans</name>
    <dbReference type="NCBI Taxonomy" id="859059"/>
    <lineage>
        <taxon>Bacteria</taxon>
        <taxon>Pseudomonadati</taxon>
        <taxon>Pseudomonadota</taxon>
        <taxon>Gammaproteobacteria</taxon>
        <taxon>Alteromonadales</taxon>
        <taxon>Idiomarinaceae</taxon>
        <taxon>Aliidiomarina</taxon>
    </lineage>
</organism>
<keyword evidence="6 8" id="KW-0067">ATP-binding</keyword>
<dbReference type="GO" id="GO:0000287">
    <property type="term" value="F:magnesium ion binding"/>
    <property type="evidence" value="ECO:0007669"/>
    <property type="project" value="UniProtKB-UniRule"/>
</dbReference>
<evidence type="ECO:0000313" key="9">
    <source>
        <dbReference type="EMBL" id="RUO21694.1"/>
    </source>
</evidence>
<dbReference type="GO" id="GO:0009102">
    <property type="term" value="P:biotin biosynthetic process"/>
    <property type="evidence" value="ECO:0007669"/>
    <property type="project" value="UniProtKB-UniRule"/>
</dbReference>
<comment type="pathway">
    <text evidence="8">Cofactor biosynthesis; biotin biosynthesis; biotin from 7,8-diaminononanoate: step 1/2.</text>
</comment>
<keyword evidence="10" id="KW-1185">Reference proteome</keyword>
<keyword evidence="4 8" id="KW-0547">Nucleotide-binding</keyword>
<comment type="caution">
    <text evidence="9">The sequence shown here is derived from an EMBL/GenBank/DDBJ whole genome shotgun (WGS) entry which is preliminary data.</text>
</comment>
<feature type="binding site" evidence="8">
    <location>
        <begin position="207"/>
        <end position="209"/>
    </location>
    <ligand>
        <name>ATP</name>
        <dbReference type="ChEBI" id="CHEBI:30616"/>
    </ligand>
</feature>
<dbReference type="FunFam" id="3.40.50.300:FF:000292">
    <property type="entry name" value="ATP-dependent dethiobiotin synthetase BioD"/>
    <property type="match status" value="1"/>
</dbReference>
<dbReference type="PANTHER" id="PTHR43210:SF5">
    <property type="entry name" value="DETHIOBIOTIN SYNTHETASE"/>
    <property type="match status" value="1"/>
</dbReference>
<dbReference type="NCBIfam" id="TIGR00347">
    <property type="entry name" value="bioD"/>
    <property type="match status" value="1"/>
</dbReference>
<feature type="binding site" evidence="8">
    <location>
        <begin position="117"/>
        <end position="120"/>
    </location>
    <ligand>
        <name>ATP</name>
        <dbReference type="ChEBI" id="CHEBI:30616"/>
    </ligand>
</feature>
<evidence type="ECO:0000256" key="4">
    <source>
        <dbReference type="ARBA" id="ARBA00022741"/>
    </source>
</evidence>